<proteinExistence type="predicted"/>
<dbReference type="Gene3D" id="3.40.50.1000">
    <property type="entry name" value="HAD superfamily/HAD-like"/>
    <property type="match status" value="1"/>
</dbReference>
<dbReference type="PANTHER" id="PTHR43434">
    <property type="entry name" value="PHOSPHOGLYCOLATE PHOSPHATASE"/>
    <property type="match status" value="1"/>
</dbReference>
<dbReference type="GO" id="GO:0004713">
    <property type="term" value="F:protein tyrosine kinase activity"/>
    <property type="evidence" value="ECO:0007669"/>
    <property type="project" value="TreeGrafter"/>
</dbReference>
<reference evidence="1 2" key="1">
    <citation type="submission" date="2016-10" db="EMBL/GenBank/DDBJ databases">
        <authorList>
            <person name="de Groot N.N."/>
        </authorList>
    </citation>
    <scope>NUCLEOTIDE SEQUENCE [LARGE SCALE GENOMIC DNA]</scope>
    <source>
        <strain evidence="1 2">DSM 18978</strain>
    </source>
</reference>
<gene>
    <name evidence="1" type="ORF">SAMN03080606_04283</name>
</gene>
<dbReference type="InterPro" id="IPR036412">
    <property type="entry name" value="HAD-like_sf"/>
</dbReference>
<dbReference type="GO" id="GO:0005829">
    <property type="term" value="C:cytosol"/>
    <property type="evidence" value="ECO:0007669"/>
    <property type="project" value="TreeGrafter"/>
</dbReference>
<name>A0A1G5LDV7_9FIRM</name>
<dbReference type="EMBL" id="FMUS01000050">
    <property type="protein sequence ID" value="SCZ10430.1"/>
    <property type="molecule type" value="Genomic_DNA"/>
</dbReference>
<keyword evidence="2" id="KW-1185">Reference proteome</keyword>
<protein>
    <submittedName>
        <fullName evidence="1">Phosphoglycolate phosphatase</fullName>
    </submittedName>
</protein>
<accession>A0A1G5LDV7</accession>
<evidence type="ECO:0000313" key="1">
    <source>
        <dbReference type="EMBL" id="SCZ10430.1"/>
    </source>
</evidence>
<sequence>MKKEYRYILFDLDGTLTDPKVGITKGVQYALAKYGIKEDDLDKLESFIGPPLLYSFKEFYSFDSEKATEAIKYYREYFSEKGMFENIPYNGIRRLLEGLMEEGKILIVATSKPTYFAEKILKYFELEEFFTLIAGSNLDGSRCEKDEVIQYIREIIPEITCNNTIMVGDRKYDIIGAKQHHIESIGVTYGYGGEEELKAAEATFIVTSIEELNVLLTNR</sequence>
<organism evidence="1 2">
    <name type="scientific">Alkaliphilus peptidifermentans DSM 18978</name>
    <dbReference type="NCBI Taxonomy" id="1120976"/>
    <lineage>
        <taxon>Bacteria</taxon>
        <taxon>Bacillati</taxon>
        <taxon>Bacillota</taxon>
        <taxon>Clostridia</taxon>
        <taxon>Peptostreptococcales</taxon>
        <taxon>Natronincolaceae</taxon>
        <taxon>Alkaliphilus</taxon>
    </lineage>
</organism>
<dbReference type="RefSeq" id="WP_091547623.1">
    <property type="nucleotide sequence ID" value="NZ_FMUS01000050.1"/>
</dbReference>
<dbReference type="OrthoDB" id="9792518at2"/>
<evidence type="ECO:0000313" key="2">
    <source>
        <dbReference type="Proteomes" id="UP000198636"/>
    </source>
</evidence>
<dbReference type="Proteomes" id="UP000198636">
    <property type="component" value="Unassembled WGS sequence"/>
</dbReference>
<dbReference type="InterPro" id="IPR041492">
    <property type="entry name" value="HAD_2"/>
</dbReference>
<dbReference type="Pfam" id="PF13419">
    <property type="entry name" value="HAD_2"/>
    <property type="match status" value="1"/>
</dbReference>
<dbReference type="PANTHER" id="PTHR43434:SF20">
    <property type="entry name" value="5'-NUCLEOTIDASE"/>
    <property type="match status" value="1"/>
</dbReference>
<dbReference type="InterPro" id="IPR023214">
    <property type="entry name" value="HAD_sf"/>
</dbReference>
<dbReference type="Gene3D" id="1.10.150.240">
    <property type="entry name" value="Putative phosphatase, domain 2"/>
    <property type="match status" value="1"/>
</dbReference>
<dbReference type="SFLD" id="SFLDS00003">
    <property type="entry name" value="Haloacid_Dehalogenase"/>
    <property type="match status" value="1"/>
</dbReference>
<dbReference type="InterPro" id="IPR050155">
    <property type="entry name" value="HAD-like_hydrolase_sf"/>
</dbReference>
<dbReference type="STRING" id="1120976.SAMN03080606_04283"/>
<dbReference type="CDD" id="cd04302">
    <property type="entry name" value="HAD_5NT"/>
    <property type="match status" value="1"/>
</dbReference>
<dbReference type="SFLD" id="SFLDG01129">
    <property type="entry name" value="C1.5:_HAD__Beta-PGM__Phosphata"/>
    <property type="match status" value="1"/>
</dbReference>
<dbReference type="InterPro" id="IPR023198">
    <property type="entry name" value="PGP-like_dom2"/>
</dbReference>
<dbReference type="AlphaFoldDB" id="A0A1G5LDV7"/>
<dbReference type="SUPFAM" id="SSF56784">
    <property type="entry name" value="HAD-like"/>
    <property type="match status" value="1"/>
</dbReference>